<sequence>MKQAVAAITLLMMLLIPAVAKADLGIGYQLGSQEGVSIGVNRWDIGVAVDQFEVSLDRRFTTREFPNMYFGLGGQVSDNSNAPIGVRGKVGLSARAGIVELFGEATPTVMFGDAGDFDMNYALGLRIWF</sequence>
<comment type="caution">
    <text evidence="2">The sequence shown here is derived from an EMBL/GenBank/DDBJ whole genome shotgun (WGS) entry which is preliminary data.</text>
</comment>
<evidence type="ECO:0000313" key="2">
    <source>
        <dbReference type="EMBL" id="GAA4889377.1"/>
    </source>
</evidence>
<name>A0ABP9EZ77_9GAMM</name>
<organism evidence="2 3">
    <name type="scientific">Ferrimonas pelagia</name>
    <dbReference type="NCBI Taxonomy" id="1177826"/>
    <lineage>
        <taxon>Bacteria</taxon>
        <taxon>Pseudomonadati</taxon>
        <taxon>Pseudomonadota</taxon>
        <taxon>Gammaproteobacteria</taxon>
        <taxon>Alteromonadales</taxon>
        <taxon>Ferrimonadaceae</taxon>
        <taxon>Ferrimonas</taxon>
    </lineage>
</organism>
<feature type="chain" id="PRO_5045668460" description="Outer membrane protein beta-barrel domain-containing protein" evidence="1">
    <location>
        <begin position="23"/>
        <end position="129"/>
    </location>
</feature>
<evidence type="ECO:0000256" key="1">
    <source>
        <dbReference type="SAM" id="SignalP"/>
    </source>
</evidence>
<dbReference type="RefSeq" id="WP_345335572.1">
    <property type="nucleotide sequence ID" value="NZ_BAABJZ010000079.1"/>
</dbReference>
<feature type="signal peptide" evidence="1">
    <location>
        <begin position="1"/>
        <end position="22"/>
    </location>
</feature>
<keyword evidence="3" id="KW-1185">Reference proteome</keyword>
<dbReference type="Proteomes" id="UP001499988">
    <property type="component" value="Unassembled WGS sequence"/>
</dbReference>
<evidence type="ECO:0000313" key="3">
    <source>
        <dbReference type="Proteomes" id="UP001499988"/>
    </source>
</evidence>
<protein>
    <recommendedName>
        <fullName evidence="4">Outer membrane protein beta-barrel domain-containing protein</fullName>
    </recommendedName>
</protein>
<dbReference type="EMBL" id="BAABJZ010000079">
    <property type="protein sequence ID" value="GAA4889377.1"/>
    <property type="molecule type" value="Genomic_DNA"/>
</dbReference>
<gene>
    <name evidence="2" type="ORF">GCM10023333_23340</name>
</gene>
<accession>A0ABP9EZ77</accession>
<reference evidence="3" key="1">
    <citation type="journal article" date="2019" name="Int. J. Syst. Evol. Microbiol.">
        <title>The Global Catalogue of Microorganisms (GCM) 10K type strain sequencing project: providing services to taxonomists for standard genome sequencing and annotation.</title>
        <authorList>
            <consortium name="The Broad Institute Genomics Platform"/>
            <consortium name="The Broad Institute Genome Sequencing Center for Infectious Disease"/>
            <person name="Wu L."/>
            <person name="Ma J."/>
        </authorList>
    </citation>
    <scope>NUCLEOTIDE SEQUENCE [LARGE SCALE GENOMIC DNA]</scope>
    <source>
        <strain evidence="3">JCM 18401</strain>
    </source>
</reference>
<keyword evidence="1" id="KW-0732">Signal</keyword>
<proteinExistence type="predicted"/>
<evidence type="ECO:0008006" key="4">
    <source>
        <dbReference type="Google" id="ProtNLM"/>
    </source>
</evidence>